<reference evidence="1" key="1">
    <citation type="submission" date="2014-05" db="EMBL/GenBank/DDBJ databases">
        <authorList>
            <person name="Chronopoulou M."/>
        </authorList>
    </citation>
    <scope>NUCLEOTIDE SEQUENCE</scope>
    <source>
        <tissue evidence="1">Whole organism</tissue>
    </source>
</reference>
<protein>
    <submittedName>
        <fullName evidence="1">Uncharacterized protein</fullName>
    </submittedName>
</protein>
<dbReference type="AlphaFoldDB" id="A0A0K2VGS4"/>
<name>A0A0K2VGS4_LEPSM</name>
<organism evidence="1">
    <name type="scientific">Lepeophtheirus salmonis</name>
    <name type="common">Salmon louse</name>
    <name type="synonym">Caligus salmonis</name>
    <dbReference type="NCBI Taxonomy" id="72036"/>
    <lineage>
        <taxon>Eukaryota</taxon>
        <taxon>Metazoa</taxon>
        <taxon>Ecdysozoa</taxon>
        <taxon>Arthropoda</taxon>
        <taxon>Crustacea</taxon>
        <taxon>Multicrustacea</taxon>
        <taxon>Hexanauplia</taxon>
        <taxon>Copepoda</taxon>
        <taxon>Siphonostomatoida</taxon>
        <taxon>Caligidae</taxon>
        <taxon>Lepeophtheirus</taxon>
    </lineage>
</organism>
<dbReference type="EMBL" id="HACA01032224">
    <property type="protein sequence ID" value="CDW49585.1"/>
    <property type="molecule type" value="Transcribed_RNA"/>
</dbReference>
<accession>A0A0K2VGS4</accession>
<proteinExistence type="predicted"/>
<sequence>MTEASSPKVNFVSRWKSQLWTHFCRGQKDPKKELKQGRVIWNIEIHAPSYIRSLL</sequence>
<evidence type="ECO:0000313" key="1">
    <source>
        <dbReference type="EMBL" id="CDW49585.1"/>
    </source>
</evidence>